<organism evidence="1 2">
    <name type="scientific">Listeria monocytogenes</name>
    <dbReference type="NCBI Taxonomy" id="1639"/>
    <lineage>
        <taxon>Bacteria</taxon>
        <taxon>Bacillati</taxon>
        <taxon>Bacillota</taxon>
        <taxon>Bacilli</taxon>
        <taxon>Bacillales</taxon>
        <taxon>Listeriaceae</taxon>
        <taxon>Listeria</taxon>
    </lineage>
</organism>
<evidence type="ECO:0000313" key="1">
    <source>
        <dbReference type="EMBL" id="EAG9855416.1"/>
    </source>
</evidence>
<dbReference type="AlphaFoldDB" id="A0A6Z7X3J0"/>
<name>A0A6Z7X3J0_LISMN</name>
<proteinExistence type="predicted"/>
<accession>A0A6Z7X3J0</accession>
<reference evidence="1 2" key="1">
    <citation type="submission" date="2019-04" db="EMBL/GenBank/DDBJ databases">
        <authorList>
            <person name="Ashton P.M."/>
            <person name="Dallman T."/>
            <person name="Nair S."/>
            <person name="De Pinna E."/>
            <person name="Peters T."/>
            <person name="Grant K."/>
        </authorList>
    </citation>
    <scope>NUCLEOTIDE SEQUENCE [LARGE SCALE GENOMIC DNA]</scope>
    <source>
        <strain evidence="1 2">429821</strain>
    </source>
</reference>
<dbReference type="RefSeq" id="WP_096827027.1">
    <property type="nucleotide sequence ID" value="NZ_JAFFOC010000019.1"/>
</dbReference>
<evidence type="ECO:0000313" key="2">
    <source>
        <dbReference type="Proteomes" id="UP000548826"/>
    </source>
</evidence>
<dbReference type="Proteomes" id="UP000548826">
    <property type="component" value="Unassembled WGS sequence"/>
</dbReference>
<gene>
    <name evidence="1" type="ORF">D4C60_00240</name>
</gene>
<protein>
    <submittedName>
        <fullName evidence="1">Uncharacterized protein</fullName>
    </submittedName>
</protein>
<dbReference type="EMBL" id="AABEQV010000001">
    <property type="protein sequence ID" value="EAG9855416.1"/>
    <property type="molecule type" value="Genomic_DNA"/>
</dbReference>
<comment type="caution">
    <text evidence="1">The sequence shown here is derived from an EMBL/GenBank/DDBJ whole genome shotgun (WGS) entry which is preliminary data.</text>
</comment>
<sequence>MRLFKIFKSKKTHHSSNKNLERPTKQELLNIKMLLEQDEKRINDSLELVNSTVNPATFFSRYDLLFSIVESNLELASMYKNYLHYTNDSIQKLYTDLNSNKSLYIDKLIQRMTEDLDSKIQLLSTEKSTINKINNFKDSLFNYKQKLSETQIKRINTITYSLKPHSELNQEIVAQEGTKNLETITNTVLFDKLSIYDSWNISISFGQSASKNFAKAIFMAKNSDKYIESCDDEGNKIFQAFYLENNYLDFQRLFKLIGNWKSTFVFINGELIDNKSLGKINICYGDKLKFSDPYFCFGVSEWTSNPFGCHRLMLTPSQTPWWSFGWFNNFGDWVIDKDAIRQKIEFKSKLFEKCPHFDKVKALEVVDLLPSKIKKFKDADNWYFTNTGVIPIDHSKTNKAIIKLL</sequence>